<evidence type="ECO:0000256" key="6">
    <source>
        <dbReference type="PIRSR" id="PIRSR600200-1"/>
    </source>
</evidence>
<evidence type="ECO:0000313" key="9">
    <source>
        <dbReference type="Proteomes" id="UP000199452"/>
    </source>
</evidence>
<feature type="active site" description="Proton acceptor" evidence="6">
    <location>
        <position position="333"/>
    </location>
</feature>
<dbReference type="SUPFAM" id="SSF54001">
    <property type="entry name" value="Cysteine proteinases"/>
    <property type="match status" value="1"/>
</dbReference>
<keyword evidence="2" id="KW-0645">Protease</keyword>
<dbReference type="InterPro" id="IPR038765">
    <property type="entry name" value="Papain-like_cys_pep_sf"/>
</dbReference>
<feature type="domain" description="Spi protease inhibitor" evidence="7">
    <location>
        <begin position="39"/>
        <end position="135"/>
    </location>
</feature>
<evidence type="ECO:0000256" key="1">
    <source>
        <dbReference type="ARBA" id="ARBA00009693"/>
    </source>
</evidence>
<dbReference type="InterPro" id="IPR025896">
    <property type="entry name" value="Spi_Prtas-inh"/>
</dbReference>
<evidence type="ECO:0000259" key="7">
    <source>
        <dbReference type="Pfam" id="PF13734"/>
    </source>
</evidence>
<dbReference type="RefSeq" id="WP_092440376.1">
    <property type="nucleotide sequence ID" value="NZ_FMYP01000072.1"/>
</dbReference>
<evidence type="ECO:0000256" key="3">
    <source>
        <dbReference type="ARBA" id="ARBA00022729"/>
    </source>
</evidence>
<keyword evidence="9" id="KW-1185">Reference proteome</keyword>
<dbReference type="STRING" id="1640674.SAMN05216323_10723"/>
<dbReference type="PRINTS" id="PR00797">
    <property type="entry name" value="STREPTOPAIN"/>
</dbReference>
<dbReference type="Gene3D" id="3.90.70.50">
    <property type="entry name" value="Peptidase C10, streptopain"/>
    <property type="match status" value="1"/>
</dbReference>
<protein>
    <submittedName>
        <fullName evidence="8">Spi protease inhibitor</fullName>
    </submittedName>
</protein>
<organism evidence="8 9">
    <name type="scientific">Williamwhitmania taraxaci</name>
    <dbReference type="NCBI Taxonomy" id="1640674"/>
    <lineage>
        <taxon>Bacteria</taxon>
        <taxon>Pseudomonadati</taxon>
        <taxon>Bacteroidota</taxon>
        <taxon>Bacteroidia</taxon>
        <taxon>Bacteroidales</taxon>
        <taxon>Williamwhitmaniaceae</taxon>
        <taxon>Williamwhitmania</taxon>
    </lineage>
</organism>
<sequence length="403" mass="45304">MKNIFLKWVLIISFFTTGIFLSCQKEDFNPPVAKLSKGISTVEAKSVAVNFFSGKVEVGMLRAKPVTEKQVKEVLIVPDDLNQPALYIVNFSPTGFVIVSASQKEMPILGFSEETNFSIENAPLGLREWIELRKDKISMLKGDNIIIPVEVKSEWMKYIKPQDPDYDPELDPENQDYITSRTIEKGPLMKTTWGQGSGYNTFLTPINGLLPPTGCVATATAQVMKYHQFPVTYAWNTMANSYGTSETAKLMKDVGISVGMSYALDGSGAQTSDARNALVSQFGYSSSATYQVYNVNTVVTEISANRPVIFDGYATKDVNGWWIFEQTSYRDGHAWVCEGYRIMECYKQISGTVTQQFVYLYMNWGWNGQYNGYFASNNFNITFTDGSTTNFKYKNRCITNIHP</sequence>
<evidence type="ECO:0000313" key="8">
    <source>
        <dbReference type="EMBL" id="SDD01679.1"/>
    </source>
</evidence>
<dbReference type="Pfam" id="PF01640">
    <property type="entry name" value="Peptidase_C10"/>
    <property type="match status" value="2"/>
</dbReference>
<accession>A0A1G6RAP1</accession>
<dbReference type="EMBL" id="FMYP01000072">
    <property type="protein sequence ID" value="SDD01679.1"/>
    <property type="molecule type" value="Genomic_DNA"/>
</dbReference>
<evidence type="ECO:0000256" key="5">
    <source>
        <dbReference type="ARBA" id="ARBA00022807"/>
    </source>
</evidence>
<dbReference type="Pfam" id="PF13734">
    <property type="entry name" value="Inhibitor_I69"/>
    <property type="match status" value="1"/>
</dbReference>
<gene>
    <name evidence="8" type="ORF">SAMN05216323_10723</name>
</gene>
<evidence type="ECO:0000256" key="2">
    <source>
        <dbReference type="ARBA" id="ARBA00022670"/>
    </source>
</evidence>
<dbReference type="PROSITE" id="PS51257">
    <property type="entry name" value="PROKAR_LIPOPROTEIN"/>
    <property type="match status" value="1"/>
</dbReference>
<keyword evidence="3" id="KW-0732">Signal</keyword>
<evidence type="ECO:0000256" key="4">
    <source>
        <dbReference type="ARBA" id="ARBA00022801"/>
    </source>
</evidence>
<name>A0A1G6RAP1_9BACT</name>
<comment type="similarity">
    <text evidence="1">Belongs to the peptidase C10 family.</text>
</comment>
<dbReference type="OrthoDB" id="2235251at2"/>
<reference evidence="8 9" key="1">
    <citation type="submission" date="2016-09" db="EMBL/GenBank/DDBJ databases">
        <authorList>
            <person name="Capua I."/>
            <person name="De Benedictis P."/>
            <person name="Joannis T."/>
            <person name="Lombin L.H."/>
            <person name="Cattoli G."/>
        </authorList>
    </citation>
    <scope>NUCLEOTIDE SEQUENCE [LARGE SCALE GENOMIC DNA]</scope>
    <source>
        <strain evidence="8 9">A7P-90m</strain>
    </source>
</reference>
<feature type="active site" description="Nucleophile" evidence="6">
    <location>
        <position position="215"/>
    </location>
</feature>
<dbReference type="AlphaFoldDB" id="A0A1G6RAP1"/>
<keyword evidence="5" id="KW-0788">Thiol protease</keyword>
<dbReference type="Proteomes" id="UP000199452">
    <property type="component" value="Unassembled WGS sequence"/>
</dbReference>
<dbReference type="InterPro" id="IPR044934">
    <property type="entry name" value="Streptopain_sf"/>
</dbReference>
<proteinExistence type="inferred from homology"/>
<dbReference type="GO" id="GO:0008234">
    <property type="term" value="F:cysteine-type peptidase activity"/>
    <property type="evidence" value="ECO:0007669"/>
    <property type="project" value="UniProtKB-KW"/>
</dbReference>
<keyword evidence="4" id="KW-0378">Hydrolase</keyword>
<dbReference type="GO" id="GO:0006508">
    <property type="term" value="P:proteolysis"/>
    <property type="evidence" value="ECO:0007669"/>
    <property type="project" value="UniProtKB-KW"/>
</dbReference>
<dbReference type="InterPro" id="IPR000200">
    <property type="entry name" value="Peptidase_C10"/>
</dbReference>